<dbReference type="Pfam" id="PF03540">
    <property type="entry name" value="TAF10"/>
    <property type="match status" value="1"/>
</dbReference>
<evidence type="ECO:0000256" key="5">
    <source>
        <dbReference type="ARBA" id="ARBA00025730"/>
    </source>
</evidence>
<name>C4VB86_VAIC1</name>
<dbReference type="GO" id="GO:0005669">
    <property type="term" value="C:transcription factor TFIID complex"/>
    <property type="evidence" value="ECO:0007669"/>
    <property type="project" value="TreeGrafter"/>
</dbReference>
<comment type="subcellular location">
    <subcellularLocation>
        <location evidence="1">Nucleus</location>
    </subcellularLocation>
</comment>
<evidence type="ECO:0000256" key="2">
    <source>
        <dbReference type="ARBA" id="ARBA00023015"/>
    </source>
</evidence>
<dbReference type="VEuPathDB" id="MicrosporidiaDB:NCER_102024"/>
<dbReference type="OrthoDB" id="154356at2759"/>
<dbReference type="PANTHER" id="PTHR21242:SF0">
    <property type="entry name" value="TRANSCRIPTION INITIATION FACTOR TFIID SUBUNIT 10"/>
    <property type="match status" value="1"/>
</dbReference>
<dbReference type="EMBL" id="ACOL01000440">
    <property type="protein sequence ID" value="EEQ81515.1"/>
    <property type="molecule type" value="Genomic_DNA"/>
</dbReference>
<dbReference type="FunCoup" id="C4VB86">
    <property type="interactions" value="87"/>
</dbReference>
<dbReference type="GO" id="GO:0016251">
    <property type="term" value="F:RNA polymerase II general transcription initiation factor activity"/>
    <property type="evidence" value="ECO:0007669"/>
    <property type="project" value="TreeGrafter"/>
</dbReference>
<evidence type="ECO:0000256" key="1">
    <source>
        <dbReference type="ARBA" id="ARBA00004123"/>
    </source>
</evidence>
<dbReference type="GO" id="GO:0006367">
    <property type="term" value="P:transcription initiation at RNA polymerase II promoter"/>
    <property type="evidence" value="ECO:0007669"/>
    <property type="project" value="TreeGrafter"/>
</dbReference>
<dbReference type="GO" id="GO:1990841">
    <property type="term" value="F:promoter-specific chromatin binding"/>
    <property type="evidence" value="ECO:0007669"/>
    <property type="project" value="TreeGrafter"/>
</dbReference>
<gene>
    <name evidence="6" type="ORF">NCER_102024</name>
</gene>
<comment type="similarity">
    <text evidence="5">Belongs to the TAF10 family.</text>
</comment>
<dbReference type="AlphaFoldDB" id="C4VB86"/>
<dbReference type="OMA" id="GFECDDV"/>
<dbReference type="PANTHER" id="PTHR21242">
    <property type="entry name" value="TRANSCRIPTION INITIATION FACTOR TFIID SUBUNIT 10"/>
    <property type="match status" value="1"/>
</dbReference>
<evidence type="ECO:0008006" key="8">
    <source>
        <dbReference type="Google" id="ProtNLM"/>
    </source>
</evidence>
<keyword evidence="3" id="KW-0804">Transcription</keyword>
<dbReference type="KEGG" id="nce:NCER_102024"/>
<evidence type="ECO:0000313" key="7">
    <source>
        <dbReference type="Proteomes" id="UP000009082"/>
    </source>
</evidence>
<sequence>MYFSAPMKDVEFEEFKQNLDEYIPLIPDSVLDYYMQKSGVTSSDTNVKKLVSLLSHKFISDVCASSFQYHKLRQKNAQKDKRFSRDKKASLQVVDVEKALEEIGINISRPHYYM</sequence>
<dbReference type="HOGENOM" id="CLU_064104_4_2_1"/>
<dbReference type="InterPro" id="IPR003923">
    <property type="entry name" value="TAF10"/>
</dbReference>
<dbReference type="CDD" id="cd07982">
    <property type="entry name" value="HFD_TAF10"/>
    <property type="match status" value="1"/>
</dbReference>
<evidence type="ECO:0000313" key="6">
    <source>
        <dbReference type="EMBL" id="EEQ81515.1"/>
    </source>
</evidence>
<keyword evidence="2" id="KW-0805">Transcription regulation</keyword>
<reference evidence="7" key="1">
    <citation type="journal article" date="2009" name="PLoS Pathog.">
        <title>Genomic analyses of the microsporidian Nosema ceranae, an emergent pathogen of honey bees.</title>
        <authorList>
            <person name="Cornman R.S."/>
            <person name="Chen Y.P."/>
            <person name="Schatz M.C."/>
            <person name="Street C."/>
            <person name="Zhao Y."/>
            <person name="Desany B."/>
            <person name="Egholm M."/>
            <person name="Hutchison S."/>
            <person name="Pettis J.S."/>
            <person name="Lipkin W.I."/>
            <person name="Evans J.D."/>
        </authorList>
    </citation>
    <scope>NUCLEOTIDE SEQUENCE [LARGE SCALE GENOMIC DNA]</scope>
    <source>
        <strain evidence="7">BRL01</strain>
    </source>
</reference>
<dbReference type="InParanoid" id="C4VB86"/>
<dbReference type="GO" id="GO:0000124">
    <property type="term" value="C:SAGA complex"/>
    <property type="evidence" value="ECO:0007669"/>
    <property type="project" value="TreeGrafter"/>
</dbReference>
<evidence type="ECO:0000256" key="3">
    <source>
        <dbReference type="ARBA" id="ARBA00023163"/>
    </source>
</evidence>
<proteinExistence type="inferred from homology"/>
<dbReference type="Proteomes" id="UP000009082">
    <property type="component" value="Unassembled WGS sequence"/>
</dbReference>
<organism evidence="7">
    <name type="scientific">Vairimorpha ceranae (strain BRL01)</name>
    <name type="common">Microsporidian parasite</name>
    <name type="synonym">Nosema ceranae</name>
    <dbReference type="NCBI Taxonomy" id="578460"/>
    <lineage>
        <taxon>Eukaryota</taxon>
        <taxon>Fungi</taxon>
        <taxon>Fungi incertae sedis</taxon>
        <taxon>Microsporidia</taxon>
        <taxon>Nosematidae</taxon>
        <taxon>Vairimorpha</taxon>
    </lineage>
</organism>
<dbReference type="PRINTS" id="PR01443">
    <property type="entry name" value="TFIID30KDSUB"/>
</dbReference>
<accession>C4VB86</accession>
<protein>
    <recommendedName>
        <fullName evidence="8">Transcription initiation factor tfiid subunit 10</fullName>
    </recommendedName>
</protein>
<dbReference type="STRING" id="578460.C4VB86"/>
<evidence type="ECO:0000256" key="4">
    <source>
        <dbReference type="ARBA" id="ARBA00023242"/>
    </source>
</evidence>
<keyword evidence="4" id="KW-0539">Nucleus</keyword>